<dbReference type="GO" id="GO:0004722">
    <property type="term" value="F:protein serine/threonine phosphatase activity"/>
    <property type="evidence" value="ECO:0007669"/>
    <property type="project" value="InterPro"/>
</dbReference>
<dbReference type="SMART" id="SM00331">
    <property type="entry name" value="PP2C_SIG"/>
    <property type="match status" value="1"/>
</dbReference>
<dbReference type="Gene3D" id="3.60.40.10">
    <property type="entry name" value="PPM-type phosphatase domain"/>
    <property type="match status" value="1"/>
</dbReference>
<dbReference type="Pfam" id="PF00481">
    <property type="entry name" value="PP2C"/>
    <property type="match status" value="1"/>
</dbReference>
<dbReference type="CDD" id="cd00143">
    <property type="entry name" value="PP2Cc"/>
    <property type="match status" value="1"/>
</dbReference>
<proteinExistence type="predicted"/>
<protein>
    <recommendedName>
        <fullName evidence="1">PPM-type phosphatase domain-containing protein</fullName>
    </recommendedName>
</protein>
<dbReference type="SMART" id="SM00332">
    <property type="entry name" value="PP2Cc"/>
    <property type="match status" value="1"/>
</dbReference>
<feature type="domain" description="PPM-type phosphatase" evidence="1">
    <location>
        <begin position="197"/>
        <end position="467"/>
    </location>
</feature>
<dbReference type="InterPro" id="IPR015655">
    <property type="entry name" value="PP2C"/>
</dbReference>
<dbReference type="SUPFAM" id="SSF81606">
    <property type="entry name" value="PP2C-like"/>
    <property type="match status" value="1"/>
</dbReference>
<dbReference type="OrthoDB" id="416093at2759"/>
<dbReference type="VEuPathDB" id="VectorBase:MDOA008284"/>
<dbReference type="InterPro" id="IPR036457">
    <property type="entry name" value="PPM-type-like_dom_sf"/>
</dbReference>
<dbReference type="PANTHER" id="PTHR13832">
    <property type="entry name" value="PROTEIN PHOSPHATASE 2C"/>
    <property type="match status" value="1"/>
</dbReference>
<accession>A0A1I8MTG4</accession>
<dbReference type="VEuPathDB" id="VectorBase:MDOMA2_011385"/>
<dbReference type="InterPro" id="IPR001932">
    <property type="entry name" value="PPM-type_phosphatase-like_dom"/>
</dbReference>
<reference evidence="2" key="1">
    <citation type="submission" date="2020-05" db="UniProtKB">
        <authorList>
            <consortium name="EnsemblMetazoa"/>
        </authorList>
    </citation>
    <scope>IDENTIFICATION</scope>
    <source>
        <strain evidence="2">Aabys</strain>
    </source>
</reference>
<dbReference type="PANTHER" id="PTHR13832:SF818">
    <property type="entry name" value="SD03870P"/>
    <property type="match status" value="1"/>
</dbReference>
<dbReference type="EnsemblMetazoa" id="MDOA008284-RB">
    <property type="protein sequence ID" value="MDOA008284-PB"/>
    <property type="gene ID" value="MDOA008284"/>
</dbReference>
<dbReference type="PROSITE" id="PS51746">
    <property type="entry name" value="PPM_2"/>
    <property type="match status" value="1"/>
</dbReference>
<name>A0A1I8MTG4_MUSDO</name>
<evidence type="ECO:0000313" key="2">
    <source>
        <dbReference type="EnsemblMetazoa" id="MDOA008284-PA"/>
    </source>
</evidence>
<organism evidence="2">
    <name type="scientific">Musca domestica</name>
    <name type="common">House fly</name>
    <dbReference type="NCBI Taxonomy" id="7370"/>
    <lineage>
        <taxon>Eukaryota</taxon>
        <taxon>Metazoa</taxon>
        <taxon>Ecdysozoa</taxon>
        <taxon>Arthropoda</taxon>
        <taxon>Hexapoda</taxon>
        <taxon>Insecta</taxon>
        <taxon>Pterygota</taxon>
        <taxon>Neoptera</taxon>
        <taxon>Endopterygota</taxon>
        <taxon>Diptera</taxon>
        <taxon>Brachycera</taxon>
        <taxon>Muscomorpha</taxon>
        <taxon>Muscoidea</taxon>
        <taxon>Muscidae</taxon>
        <taxon>Musca</taxon>
    </lineage>
</organism>
<dbReference type="eggNOG" id="KOG0698">
    <property type="taxonomic scope" value="Eukaryota"/>
</dbReference>
<evidence type="ECO:0000259" key="1">
    <source>
        <dbReference type="PROSITE" id="PS51746"/>
    </source>
</evidence>
<sequence>MTSDTAAAPNTNEMTKCCNTSDCGYIAELKSFIRDVTKDAVANSETGGGAGTGNAAASNVAGNGIGELRTRNNNETYLVNEADELQAEVSIYVWQKLCSCPEHFRVGLSQLVKKEILCELSNTKVREDLMETGKRQDSADTEAEIKYFDLLKLQKFIGQHLDKVLIRLSDNSKEDDLKTYADCQDFKRKSTNLQIPQCAAMQIKNKPRKMEDRHVCLPRFGELYELENPYSFFGVFDGHSGALAATYAANQMPFLVAKHLKEMKTGTVCQTETDLYRDVLEASFLKADSNFAQKSLGSGTTAVCALLKYNNSNLSPNHLYVAWVGDSRCLLVSPTVSLQLVKPHKPDSIDERKRIESIETGGAVVFVHGQWRVNGIINVSRSIGDHSVKAVIAEPDIVEVPLQSSHDFLILGSDGLWDHVAETDIVKCTYKSLADKQQQLEDIPKQLIELAKKGDSQDNITVMLVLLKDRSNIVENYLKSVEKST</sequence>
<dbReference type="EnsemblMetazoa" id="MDOA008284-RA">
    <property type="protein sequence ID" value="MDOA008284-PA"/>
    <property type="gene ID" value="MDOA008284"/>
</dbReference>
<gene>
    <name evidence="2" type="primary">101897850</name>
</gene>
<dbReference type="STRING" id="7370.A0A1I8MTG4"/>
<dbReference type="AlphaFoldDB" id="A0A1I8MTG4"/>
<dbReference type="FunFam" id="3.60.40.10:FF:000165">
    <property type="entry name" value="protein phosphatase 1F"/>
    <property type="match status" value="1"/>
</dbReference>